<dbReference type="NCBIfam" id="NF001159">
    <property type="entry name" value="PRK00150.1-3"/>
    <property type="match status" value="1"/>
</dbReference>
<dbReference type="AlphaFoldDB" id="A0A3A4NZG1"/>
<dbReference type="GO" id="GO:0046872">
    <property type="term" value="F:metal ion binding"/>
    <property type="evidence" value="ECO:0007669"/>
    <property type="project" value="UniProtKB-KW"/>
</dbReference>
<dbReference type="GO" id="GO:0006412">
    <property type="term" value="P:translation"/>
    <property type="evidence" value="ECO:0007669"/>
    <property type="project" value="UniProtKB-UniRule"/>
</dbReference>
<dbReference type="PRINTS" id="PR01576">
    <property type="entry name" value="PDEFORMYLASE"/>
</dbReference>
<sequence>MSKLQLTTYPAPILRKQAEPVKNVDGELIQTAEEMFTLMYENRGIGLAAPQAGISRRLLVIDLREDNQPVYIMINPQITKREGLVETEEGCLSLPEIFGDVKRAERVQVSFIDRDGESRILEAEGMLARAVQHEIDHLNGVLFIDRIGETRRQLLTPQLRALAEAFEGKNGNT</sequence>
<dbReference type="Proteomes" id="UP000265882">
    <property type="component" value="Unassembled WGS sequence"/>
</dbReference>
<feature type="active site" evidence="2">
    <location>
        <position position="134"/>
    </location>
</feature>
<dbReference type="Pfam" id="PF01327">
    <property type="entry name" value="Pep_deformylase"/>
    <property type="match status" value="1"/>
</dbReference>
<dbReference type="HAMAP" id="MF_00163">
    <property type="entry name" value="Pep_deformylase"/>
    <property type="match status" value="1"/>
</dbReference>
<dbReference type="PANTHER" id="PTHR10458">
    <property type="entry name" value="PEPTIDE DEFORMYLASE"/>
    <property type="match status" value="1"/>
</dbReference>
<evidence type="ECO:0000256" key="1">
    <source>
        <dbReference type="ARBA" id="ARBA00010759"/>
    </source>
</evidence>
<keyword evidence="2" id="KW-0479">Metal-binding</keyword>
<name>A0A3A4NZG1_ABYX5</name>
<keyword evidence="2 3" id="KW-0378">Hydrolase</keyword>
<accession>A0A3A4NZG1</accession>
<reference evidence="3 4" key="1">
    <citation type="journal article" date="2017" name="ISME J.">
        <title>Energy and carbon metabolisms in a deep terrestrial subsurface fluid microbial community.</title>
        <authorList>
            <person name="Momper L."/>
            <person name="Jungbluth S.P."/>
            <person name="Lee M.D."/>
            <person name="Amend J.P."/>
        </authorList>
    </citation>
    <scope>NUCLEOTIDE SEQUENCE [LARGE SCALE GENOMIC DNA]</scope>
    <source>
        <strain evidence="3">SURF_5</strain>
    </source>
</reference>
<evidence type="ECO:0000313" key="3">
    <source>
        <dbReference type="EMBL" id="RJP25873.1"/>
    </source>
</evidence>
<dbReference type="NCBIfam" id="TIGR00079">
    <property type="entry name" value="pept_deformyl"/>
    <property type="match status" value="1"/>
</dbReference>
<dbReference type="Gene3D" id="3.90.45.10">
    <property type="entry name" value="Peptide deformylase"/>
    <property type="match status" value="1"/>
</dbReference>
<dbReference type="CDD" id="cd00487">
    <property type="entry name" value="Pep_deformylase"/>
    <property type="match status" value="1"/>
</dbReference>
<dbReference type="SUPFAM" id="SSF56420">
    <property type="entry name" value="Peptide deformylase"/>
    <property type="match status" value="1"/>
</dbReference>
<proteinExistence type="inferred from homology"/>
<dbReference type="InterPro" id="IPR036821">
    <property type="entry name" value="Peptide_deformylase_sf"/>
</dbReference>
<comment type="function">
    <text evidence="2">Removes the formyl group from the N-terminal Met of newly synthesized proteins. Requires at least a dipeptide for an efficient rate of reaction. N-terminal L-methionine is a prerequisite for activity but the enzyme has broad specificity at other positions.</text>
</comment>
<gene>
    <name evidence="2 3" type="primary">def</name>
    <name evidence="3" type="ORF">C4520_01600</name>
</gene>
<organism evidence="3 4">
    <name type="scientific">Abyssobacteria bacterium (strain SURF_5)</name>
    <dbReference type="NCBI Taxonomy" id="2093360"/>
    <lineage>
        <taxon>Bacteria</taxon>
        <taxon>Pseudomonadati</taxon>
        <taxon>Candidatus Hydrogenedentota</taxon>
        <taxon>Candidatus Abyssobacteria</taxon>
    </lineage>
</organism>
<dbReference type="EC" id="3.5.1.88" evidence="2"/>
<keyword evidence="2" id="KW-0408">Iron</keyword>
<evidence type="ECO:0000256" key="2">
    <source>
        <dbReference type="HAMAP-Rule" id="MF_00163"/>
    </source>
</evidence>
<evidence type="ECO:0000313" key="4">
    <source>
        <dbReference type="Proteomes" id="UP000265882"/>
    </source>
</evidence>
<dbReference type="PIRSF" id="PIRSF004749">
    <property type="entry name" value="Pep_def"/>
    <property type="match status" value="1"/>
</dbReference>
<feature type="binding site" evidence="2">
    <location>
        <position position="133"/>
    </location>
    <ligand>
        <name>Fe cation</name>
        <dbReference type="ChEBI" id="CHEBI:24875"/>
    </ligand>
</feature>
<comment type="cofactor">
    <cofactor evidence="2">
        <name>Fe(2+)</name>
        <dbReference type="ChEBI" id="CHEBI:29033"/>
    </cofactor>
    <text evidence="2">Binds 1 Fe(2+) ion.</text>
</comment>
<dbReference type="EMBL" id="QZKU01000017">
    <property type="protein sequence ID" value="RJP25873.1"/>
    <property type="molecule type" value="Genomic_DNA"/>
</dbReference>
<dbReference type="PANTHER" id="PTHR10458:SF22">
    <property type="entry name" value="PEPTIDE DEFORMYLASE"/>
    <property type="match status" value="1"/>
</dbReference>
<dbReference type="InterPro" id="IPR023635">
    <property type="entry name" value="Peptide_deformylase"/>
</dbReference>
<dbReference type="GO" id="GO:0042586">
    <property type="term" value="F:peptide deformylase activity"/>
    <property type="evidence" value="ECO:0007669"/>
    <property type="project" value="UniProtKB-UniRule"/>
</dbReference>
<comment type="catalytic activity">
    <reaction evidence="2">
        <text>N-terminal N-formyl-L-methionyl-[peptide] + H2O = N-terminal L-methionyl-[peptide] + formate</text>
        <dbReference type="Rhea" id="RHEA:24420"/>
        <dbReference type="Rhea" id="RHEA-COMP:10639"/>
        <dbReference type="Rhea" id="RHEA-COMP:10640"/>
        <dbReference type="ChEBI" id="CHEBI:15377"/>
        <dbReference type="ChEBI" id="CHEBI:15740"/>
        <dbReference type="ChEBI" id="CHEBI:49298"/>
        <dbReference type="ChEBI" id="CHEBI:64731"/>
        <dbReference type="EC" id="3.5.1.88"/>
    </reaction>
</comment>
<feature type="binding site" evidence="2">
    <location>
        <position position="91"/>
    </location>
    <ligand>
        <name>Fe cation</name>
        <dbReference type="ChEBI" id="CHEBI:24875"/>
    </ligand>
</feature>
<comment type="caution">
    <text evidence="3">The sequence shown here is derived from an EMBL/GenBank/DDBJ whole genome shotgun (WGS) entry which is preliminary data.</text>
</comment>
<keyword evidence="2" id="KW-0648">Protein biosynthesis</keyword>
<comment type="similarity">
    <text evidence="1 2">Belongs to the polypeptide deformylase family.</text>
</comment>
<feature type="binding site" evidence="2">
    <location>
        <position position="137"/>
    </location>
    <ligand>
        <name>Fe cation</name>
        <dbReference type="ChEBI" id="CHEBI:24875"/>
    </ligand>
</feature>
<protein>
    <recommendedName>
        <fullName evidence="2">Peptide deformylase</fullName>
        <shortName evidence="2">PDF</shortName>
        <ecNumber evidence="2">3.5.1.88</ecNumber>
    </recommendedName>
    <alternativeName>
        <fullName evidence="2">Polypeptide deformylase</fullName>
    </alternativeName>
</protein>